<comment type="caution">
    <text evidence="2">The sequence shown here is derived from an EMBL/GenBank/DDBJ whole genome shotgun (WGS) entry which is preliminary data.</text>
</comment>
<dbReference type="EMBL" id="LQOV01000008">
    <property type="protein sequence ID" value="ORV54571.1"/>
    <property type="molecule type" value="Genomic_DNA"/>
</dbReference>
<dbReference type="AlphaFoldDB" id="A0A1X1UCQ4"/>
<organism evidence="2 3">
    <name type="scientific">Mycobacterium florentinum</name>
    <dbReference type="NCBI Taxonomy" id="292462"/>
    <lineage>
        <taxon>Bacteria</taxon>
        <taxon>Bacillati</taxon>
        <taxon>Actinomycetota</taxon>
        <taxon>Actinomycetes</taxon>
        <taxon>Mycobacteriales</taxon>
        <taxon>Mycobacteriaceae</taxon>
        <taxon>Mycobacterium</taxon>
        <taxon>Mycobacterium simiae complex</taxon>
    </lineage>
</organism>
<gene>
    <name evidence="2" type="ORF">AWC05_18445</name>
</gene>
<evidence type="ECO:0000313" key="3">
    <source>
        <dbReference type="Proteomes" id="UP000193010"/>
    </source>
</evidence>
<dbReference type="InterPro" id="IPR051549">
    <property type="entry name" value="PEP_Utilizing_Enz"/>
</dbReference>
<protein>
    <recommendedName>
        <fullName evidence="1">PEP-utilising enzyme mobile domain-containing protein</fullName>
    </recommendedName>
</protein>
<dbReference type="STRING" id="292462.AWC05_18445"/>
<dbReference type="Pfam" id="PF00391">
    <property type="entry name" value="PEP-utilizers"/>
    <property type="match status" value="1"/>
</dbReference>
<dbReference type="InterPro" id="IPR008279">
    <property type="entry name" value="PEP-util_enz_mobile_dom"/>
</dbReference>
<dbReference type="Gene3D" id="3.50.30.10">
    <property type="entry name" value="Phosphohistidine domain"/>
    <property type="match status" value="1"/>
</dbReference>
<dbReference type="GO" id="GO:0016772">
    <property type="term" value="F:transferase activity, transferring phosphorus-containing groups"/>
    <property type="evidence" value="ECO:0007669"/>
    <property type="project" value="InterPro"/>
</dbReference>
<evidence type="ECO:0000313" key="2">
    <source>
        <dbReference type="EMBL" id="ORV54571.1"/>
    </source>
</evidence>
<reference evidence="2 3" key="1">
    <citation type="submission" date="2016-01" db="EMBL/GenBank/DDBJ databases">
        <title>The new phylogeny of the genus Mycobacterium.</title>
        <authorList>
            <person name="Tarcisio F."/>
            <person name="Conor M."/>
            <person name="Antonella G."/>
            <person name="Elisabetta G."/>
            <person name="Giulia F.S."/>
            <person name="Sara T."/>
            <person name="Anna F."/>
            <person name="Clotilde B."/>
            <person name="Roberto B."/>
            <person name="Veronica D.S."/>
            <person name="Fabio R."/>
            <person name="Monica P."/>
            <person name="Olivier J."/>
            <person name="Enrico T."/>
            <person name="Nicola S."/>
        </authorList>
    </citation>
    <scope>NUCLEOTIDE SEQUENCE [LARGE SCALE GENOMIC DNA]</scope>
    <source>
        <strain evidence="2 3">DSM 44852</strain>
    </source>
</reference>
<accession>A0A1X1UCQ4</accession>
<dbReference type="InterPro" id="IPR036637">
    <property type="entry name" value="Phosphohistidine_dom_sf"/>
</dbReference>
<keyword evidence="3" id="KW-1185">Reference proteome</keyword>
<name>A0A1X1UCQ4_MYCFL</name>
<proteinExistence type="predicted"/>
<dbReference type="RefSeq" id="WP_085221631.1">
    <property type="nucleotide sequence ID" value="NZ_AP022576.1"/>
</dbReference>
<dbReference type="OrthoDB" id="9765468at2"/>
<evidence type="ECO:0000259" key="1">
    <source>
        <dbReference type="Pfam" id="PF00391"/>
    </source>
</evidence>
<dbReference type="PANTHER" id="PTHR43615:SF1">
    <property type="entry name" value="PPDK_N DOMAIN-CONTAINING PROTEIN"/>
    <property type="match status" value="1"/>
</dbReference>
<sequence>MSIDREVDESLLHELSPPGVRWTTVNMAEVLPGVLTPLGWTFWREPCESGLRAAFADAGLLSDRERIPPADLAGRLTGLFHGRLAGNLTLVCKLCDAMPGSSGAAFEEQVFGYADPNVERRRSFRRYPAVLAKMPVGLVLLPGRLRALRTEIHRWWRSATGTARIGTPETRLSEAGELLRKAMRRHMLASLFAQACYDQVARLARAANHPGLELALVTGYGSMEETRISADLWAVSRGRLSMAEFLSRHGFHGQSEGQLASRSWREDSCGVEEICRRYRDMPDDQDPVRREGEQVRARRAAEATLIASLPRARRPLAKLILAVAARYLPLREVGKASFLQAIDGARAAAREIGDRLVDLSAIDDRDDVFFATMAEITAAPTRDLRDRIARRRVKNAEYAGLELPERWTGAPVPRPVATPSVERPDAGVVGVAVSPGVVEGRARVVHDPFGDIDFSPGDILVCETTDPSWVVLFQLASAVVIDVGGAMSHGAIVARELGIPAVINTREGTRTIKDGTRIRVDGAAGRVDILASETRNSDAT</sequence>
<dbReference type="SUPFAM" id="SSF52009">
    <property type="entry name" value="Phosphohistidine domain"/>
    <property type="match status" value="1"/>
</dbReference>
<feature type="domain" description="PEP-utilising enzyme mobile" evidence="1">
    <location>
        <begin position="455"/>
        <end position="525"/>
    </location>
</feature>
<dbReference type="Proteomes" id="UP000193010">
    <property type="component" value="Unassembled WGS sequence"/>
</dbReference>
<dbReference type="PANTHER" id="PTHR43615">
    <property type="entry name" value="PHOSPHOENOLPYRUVATE SYNTHASE-RELATED"/>
    <property type="match status" value="1"/>
</dbReference>